<dbReference type="AlphaFoldDB" id="A0A1G2KW39"/>
<proteinExistence type="inferred from homology"/>
<dbReference type="Pfam" id="PF01795">
    <property type="entry name" value="Methyltransf_5"/>
    <property type="match status" value="1"/>
</dbReference>
<dbReference type="CDD" id="cd02440">
    <property type="entry name" value="AdoMet_MTases"/>
    <property type="match status" value="1"/>
</dbReference>
<evidence type="ECO:0000313" key="7">
    <source>
        <dbReference type="EMBL" id="OHA02832.1"/>
    </source>
</evidence>
<feature type="binding site" evidence="6">
    <location>
        <position position="50"/>
    </location>
    <ligand>
        <name>S-adenosyl-L-methionine</name>
        <dbReference type="ChEBI" id="CHEBI:59789"/>
    </ligand>
</feature>
<dbReference type="Proteomes" id="UP000177177">
    <property type="component" value="Unassembled WGS sequence"/>
</dbReference>
<feature type="binding site" evidence="6">
    <location>
        <position position="78"/>
    </location>
    <ligand>
        <name>S-adenosyl-L-methionine</name>
        <dbReference type="ChEBI" id="CHEBI:59789"/>
    </ligand>
</feature>
<dbReference type="HAMAP" id="MF_01007">
    <property type="entry name" value="16SrRNA_methyltr_H"/>
    <property type="match status" value="1"/>
</dbReference>
<evidence type="ECO:0000256" key="2">
    <source>
        <dbReference type="ARBA" id="ARBA00022552"/>
    </source>
</evidence>
<evidence type="ECO:0000256" key="3">
    <source>
        <dbReference type="ARBA" id="ARBA00022603"/>
    </source>
</evidence>
<dbReference type="PANTHER" id="PTHR11265">
    <property type="entry name" value="S-ADENOSYL-METHYLTRANSFERASE MRAW"/>
    <property type="match status" value="1"/>
</dbReference>
<protein>
    <recommendedName>
        <fullName evidence="6">Ribosomal RNA small subunit methyltransferase H</fullName>
        <ecNumber evidence="6">2.1.1.199</ecNumber>
    </recommendedName>
    <alternativeName>
        <fullName evidence="6">16S rRNA m(4)C1402 methyltransferase</fullName>
    </alternativeName>
    <alternativeName>
        <fullName evidence="6">rRNA (cytosine-N(4)-)-methyltransferase RsmH</fullName>
    </alternativeName>
</protein>
<dbReference type="EMBL" id="MHQN01000030">
    <property type="protein sequence ID" value="OHA02832.1"/>
    <property type="molecule type" value="Genomic_DNA"/>
</dbReference>
<dbReference type="Gene3D" id="1.10.150.170">
    <property type="entry name" value="Putative methyltransferase TM0872, insert domain"/>
    <property type="match status" value="1"/>
</dbReference>
<organism evidence="7 8">
    <name type="scientific">Candidatus Sungbacteria bacterium RIFCSPHIGHO2_02_FULL_53_17</name>
    <dbReference type="NCBI Taxonomy" id="1802275"/>
    <lineage>
        <taxon>Bacteria</taxon>
        <taxon>Candidatus Sungiibacteriota</taxon>
    </lineage>
</organism>
<comment type="subcellular location">
    <subcellularLocation>
        <location evidence="6">Cytoplasm</location>
    </subcellularLocation>
</comment>
<feature type="binding site" evidence="6">
    <location>
        <begin position="30"/>
        <end position="32"/>
    </location>
    <ligand>
        <name>S-adenosyl-L-methionine</name>
        <dbReference type="ChEBI" id="CHEBI:59789"/>
    </ligand>
</feature>
<gene>
    <name evidence="6" type="primary">rsmH</name>
    <name evidence="7" type="ORF">A3C92_01435</name>
</gene>
<evidence type="ECO:0000256" key="1">
    <source>
        <dbReference type="ARBA" id="ARBA00010396"/>
    </source>
</evidence>
<dbReference type="EC" id="2.1.1.199" evidence="6"/>
<sequence length="295" mass="33336">MHEPVLLKEVLDIFNPRPGQTYIDATINGGGHARAIAERVGKNGRVIGMDWDCDIISEARKRNAERGIKNIDLVCETYRKIQDVARERGITDVDGVLFDLGFSSYHTDQSGRGFAFSKDEPLDMRYHPERDRKTAADIINTYPEKELSDMFMRYGEERFARRIARRIAEERRKKRIVSTKHLADIVWHGIPPPARNGRIHPATRVFQALRIAVNDELASVPLGLTAAASLLAPGGTIAVIAFHSLEDRIVKDFMKQQHTSGILRILTPKPVRPQPEEIHHNPRARSAMLRAATKN</sequence>
<dbReference type="InterPro" id="IPR023397">
    <property type="entry name" value="SAM-dep_MeTrfase_MraW_recog"/>
</dbReference>
<dbReference type="InterPro" id="IPR002903">
    <property type="entry name" value="RsmH"/>
</dbReference>
<accession>A0A1G2KW39</accession>
<evidence type="ECO:0000313" key="8">
    <source>
        <dbReference type="Proteomes" id="UP000177177"/>
    </source>
</evidence>
<feature type="binding site" evidence="6">
    <location>
        <position position="99"/>
    </location>
    <ligand>
        <name>S-adenosyl-L-methionine</name>
        <dbReference type="ChEBI" id="CHEBI:59789"/>
    </ligand>
</feature>
<evidence type="ECO:0000256" key="4">
    <source>
        <dbReference type="ARBA" id="ARBA00022679"/>
    </source>
</evidence>
<dbReference type="PANTHER" id="PTHR11265:SF0">
    <property type="entry name" value="12S RRNA N4-METHYLCYTIDINE METHYLTRANSFERASE"/>
    <property type="match status" value="1"/>
</dbReference>
<dbReference type="InterPro" id="IPR029063">
    <property type="entry name" value="SAM-dependent_MTases_sf"/>
</dbReference>
<evidence type="ECO:0000256" key="5">
    <source>
        <dbReference type="ARBA" id="ARBA00022691"/>
    </source>
</evidence>
<reference evidence="7 8" key="1">
    <citation type="journal article" date="2016" name="Nat. Commun.">
        <title>Thousands of microbial genomes shed light on interconnected biogeochemical processes in an aquifer system.</title>
        <authorList>
            <person name="Anantharaman K."/>
            <person name="Brown C.T."/>
            <person name="Hug L.A."/>
            <person name="Sharon I."/>
            <person name="Castelle C.J."/>
            <person name="Probst A.J."/>
            <person name="Thomas B.C."/>
            <person name="Singh A."/>
            <person name="Wilkins M.J."/>
            <person name="Karaoz U."/>
            <person name="Brodie E.L."/>
            <person name="Williams K.H."/>
            <person name="Hubbard S.S."/>
            <person name="Banfield J.F."/>
        </authorList>
    </citation>
    <scope>NUCLEOTIDE SEQUENCE [LARGE SCALE GENOMIC DNA]</scope>
</reference>
<dbReference type="SUPFAM" id="SSF53335">
    <property type="entry name" value="S-adenosyl-L-methionine-dependent methyltransferases"/>
    <property type="match status" value="1"/>
</dbReference>
<keyword evidence="2 6" id="KW-0698">rRNA processing</keyword>
<dbReference type="NCBIfam" id="TIGR00006">
    <property type="entry name" value="16S rRNA (cytosine(1402)-N(4))-methyltransferase RsmH"/>
    <property type="match status" value="1"/>
</dbReference>
<comment type="similarity">
    <text evidence="1 6">Belongs to the methyltransferase superfamily. RsmH family.</text>
</comment>
<dbReference type="GO" id="GO:0070475">
    <property type="term" value="P:rRNA base methylation"/>
    <property type="evidence" value="ECO:0007669"/>
    <property type="project" value="UniProtKB-UniRule"/>
</dbReference>
<feature type="binding site" evidence="6">
    <location>
        <position position="106"/>
    </location>
    <ligand>
        <name>S-adenosyl-L-methionine</name>
        <dbReference type="ChEBI" id="CHEBI:59789"/>
    </ligand>
</feature>
<comment type="catalytic activity">
    <reaction evidence="6">
        <text>cytidine(1402) in 16S rRNA + S-adenosyl-L-methionine = N(4)-methylcytidine(1402) in 16S rRNA + S-adenosyl-L-homocysteine + H(+)</text>
        <dbReference type="Rhea" id="RHEA:42928"/>
        <dbReference type="Rhea" id="RHEA-COMP:10286"/>
        <dbReference type="Rhea" id="RHEA-COMP:10287"/>
        <dbReference type="ChEBI" id="CHEBI:15378"/>
        <dbReference type="ChEBI" id="CHEBI:57856"/>
        <dbReference type="ChEBI" id="CHEBI:59789"/>
        <dbReference type="ChEBI" id="CHEBI:74506"/>
        <dbReference type="ChEBI" id="CHEBI:82748"/>
        <dbReference type="EC" id="2.1.1.199"/>
    </reaction>
</comment>
<evidence type="ECO:0000256" key="6">
    <source>
        <dbReference type="HAMAP-Rule" id="MF_01007"/>
    </source>
</evidence>
<keyword evidence="4 6" id="KW-0808">Transferase</keyword>
<comment type="function">
    <text evidence="6">Specifically methylates the N4 position of cytidine in position 1402 (C1402) of 16S rRNA.</text>
</comment>
<dbReference type="PIRSF" id="PIRSF004486">
    <property type="entry name" value="MraW"/>
    <property type="match status" value="1"/>
</dbReference>
<comment type="caution">
    <text evidence="7">The sequence shown here is derived from an EMBL/GenBank/DDBJ whole genome shotgun (WGS) entry which is preliminary data.</text>
</comment>
<dbReference type="GO" id="GO:0005737">
    <property type="term" value="C:cytoplasm"/>
    <property type="evidence" value="ECO:0007669"/>
    <property type="project" value="UniProtKB-SubCell"/>
</dbReference>
<keyword evidence="6" id="KW-0963">Cytoplasm</keyword>
<dbReference type="GO" id="GO:0071424">
    <property type="term" value="F:rRNA (cytosine-N4-)-methyltransferase activity"/>
    <property type="evidence" value="ECO:0007669"/>
    <property type="project" value="UniProtKB-UniRule"/>
</dbReference>
<dbReference type="SUPFAM" id="SSF81799">
    <property type="entry name" value="Putative methyltransferase TM0872, insert domain"/>
    <property type="match status" value="1"/>
</dbReference>
<name>A0A1G2KW39_9BACT</name>
<keyword evidence="3 6" id="KW-0489">Methyltransferase</keyword>
<keyword evidence="5 6" id="KW-0949">S-adenosyl-L-methionine</keyword>
<dbReference type="Gene3D" id="3.40.50.150">
    <property type="entry name" value="Vaccinia Virus protein VP39"/>
    <property type="match status" value="1"/>
</dbReference>